<dbReference type="GO" id="GO:0005634">
    <property type="term" value="C:nucleus"/>
    <property type="evidence" value="ECO:0007669"/>
    <property type="project" value="UniProtKB-SubCell"/>
</dbReference>
<keyword evidence="2" id="KW-0479">Metal-binding</keyword>
<feature type="compositionally biased region" description="Basic residues" evidence="9">
    <location>
        <begin position="53"/>
        <end position="62"/>
    </location>
</feature>
<evidence type="ECO:0000256" key="4">
    <source>
        <dbReference type="ARBA" id="ARBA00022833"/>
    </source>
</evidence>
<dbReference type="PANTHER" id="PTHR45801">
    <property type="entry name" value="OS07G0101800 PROTEIN"/>
    <property type="match status" value="1"/>
</dbReference>
<feature type="domain" description="C2H2-type" evidence="10">
    <location>
        <begin position="33"/>
        <end position="60"/>
    </location>
</feature>
<evidence type="ECO:0000259" key="10">
    <source>
        <dbReference type="PROSITE" id="PS50157"/>
    </source>
</evidence>
<evidence type="ECO:0000256" key="3">
    <source>
        <dbReference type="ARBA" id="ARBA00022771"/>
    </source>
</evidence>
<feature type="region of interest" description="Disordered" evidence="9">
    <location>
        <begin position="149"/>
        <end position="175"/>
    </location>
</feature>
<evidence type="ECO:0000256" key="5">
    <source>
        <dbReference type="ARBA" id="ARBA00023015"/>
    </source>
</evidence>
<feature type="compositionally biased region" description="Basic and acidic residues" evidence="9">
    <location>
        <begin position="1"/>
        <end position="21"/>
    </location>
</feature>
<dbReference type="Gene3D" id="3.30.160.60">
    <property type="entry name" value="Classic Zinc Finger"/>
    <property type="match status" value="1"/>
</dbReference>
<proteinExistence type="predicted"/>
<keyword evidence="4" id="KW-0862">Zinc</keyword>
<feature type="region of interest" description="Disordered" evidence="9">
    <location>
        <begin position="1"/>
        <end position="28"/>
    </location>
</feature>
<sequence>MESGPREEARNSSEETERPEQVDDEDMITGPSYDCVFCKRGFTTAQALGGHMNIHRKDRAKAKPPSSVLPKKPEENFVNSGFCVSILSYKPPNSTAPEAQINYQEYILASTSPARDPIDDFRAEKQETPNVCKEDWRTCLSLQVGPSCAYDSKEKGQDEKQEDELDLELRLGHNP</sequence>
<dbReference type="InterPro" id="IPR052426">
    <property type="entry name" value="Plant_dev_regulator"/>
</dbReference>
<evidence type="ECO:0000256" key="6">
    <source>
        <dbReference type="ARBA" id="ARBA00023163"/>
    </source>
</evidence>
<keyword evidence="5" id="KW-0805">Transcription regulation</keyword>
<evidence type="ECO:0000256" key="8">
    <source>
        <dbReference type="PROSITE-ProRule" id="PRU00042"/>
    </source>
</evidence>
<evidence type="ECO:0000256" key="1">
    <source>
        <dbReference type="ARBA" id="ARBA00004123"/>
    </source>
</evidence>
<dbReference type="PANTHER" id="PTHR45801:SF117">
    <property type="entry name" value="OS07G0417400 PROTEIN"/>
    <property type="match status" value="1"/>
</dbReference>
<accession>A0AA38ZXA3</accession>
<dbReference type="Proteomes" id="UP001168098">
    <property type="component" value="Unassembled WGS sequence"/>
</dbReference>
<keyword evidence="12" id="KW-1185">Reference proteome</keyword>
<comment type="caution">
    <text evidence="11">The sequence shown here is derived from an EMBL/GenBank/DDBJ whole genome shotgun (WGS) entry which is preliminary data.</text>
</comment>
<name>A0AA38ZXA3_VITRO</name>
<evidence type="ECO:0000313" key="11">
    <source>
        <dbReference type="EMBL" id="KAJ9696887.1"/>
    </source>
</evidence>
<dbReference type="EMBL" id="JARBHA010000007">
    <property type="protein sequence ID" value="KAJ9696887.1"/>
    <property type="molecule type" value="Genomic_DNA"/>
</dbReference>
<evidence type="ECO:0000256" key="7">
    <source>
        <dbReference type="ARBA" id="ARBA00023242"/>
    </source>
</evidence>
<dbReference type="GO" id="GO:0008270">
    <property type="term" value="F:zinc ion binding"/>
    <property type="evidence" value="ECO:0007669"/>
    <property type="project" value="UniProtKB-KW"/>
</dbReference>
<protein>
    <recommendedName>
        <fullName evidence="10">C2H2-type domain-containing protein</fullName>
    </recommendedName>
</protein>
<comment type="subcellular location">
    <subcellularLocation>
        <location evidence="1">Nucleus</location>
    </subcellularLocation>
</comment>
<keyword evidence="7" id="KW-0539">Nucleus</keyword>
<dbReference type="AlphaFoldDB" id="A0AA38ZXA3"/>
<dbReference type="InterPro" id="IPR036236">
    <property type="entry name" value="Znf_C2H2_sf"/>
</dbReference>
<evidence type="ECO:0000256" key="2">
    <source>
        <dbReference type="ARBA" id="ARBA00022723"/>
    </source>
</evidence>
<dbReference type="PROSITE" id="PS50157">
    <property type="entry name" value="ZINC_FINGER_C2H2_2"/>
    <property type="match status" value="1"/>
</dbReference>
<evidence type="ECO:0000256" key="9">
    <source>
        <dbReference type="SAM" id="MobiDB-lite"/>
    </source>
</evidence>
<evidence type="ECO:0000313" key="12">
    <source>
        <dbReference type="Proteomes" id="UP001168098"/>
    </source>
</evidence>
<feature type="region of interest" description="Disordered" evidence="9">
    <location>
        <begin position="53"/>
        <end position="73"/>
    </location>
</feature>
<keyword evidence="3 8" id="KW-0863">Zinc-finger</keyword>
<dbReference type="SUPFAM" id="SSF57667">
    <property type="entry name" value="beta-beta-alpha zinc fingers"/>
    <property type="match status" value="1"/>
</dbReference>
<dbReference type="InterPro" id="IPR013087">
    <property type="entry name" value="Znf_C2H2_type"/>
</dbReference>
<dbReference type="PROSITE" id="PS00028">
    <property type="entry name" value="ZINC_FINGER_C2H2_1"/>
    <property type="match status" value="1"/>
</dbReference>
<keyword evidence="6" id="KW-0804">Transcription</keyword>
<gene>
    <name evidence="11" type="ORF">PVL29_008888</name>
</gene>
<reference evidence="11 12" key="1">
    <citation type="journal article" date="2023" name="BMC Biotechnol.">
        <title>Vitis rotundifolia cv Carlos genome sequencing.</title>
        <authorList>
            <person name="Huff M."/>
            <person name="Hulse-Kemp A."/>
            <person name="Scheffler B."/>
            <person name="Youngblood R."/>
            <person name="Simpson S."/>
            <person name="Babiker E."/>
            <person name="Staton M."/>
        </authorList>
    </citation>
    <scope>NUCLEOTIDE SEQUENCE [LARGE SCALE GENOMIC DNA]</scope>
    <source>
        <tissue evidence="11">Leaf</tissue>
    </source>
</reference>
<organism evidence="11 12">
    <name type="scientific">Vitis rotundifolia</name>
    <name type="common">Muscadine grape</name>
    <dbReference type="NCBI Taxonomy" id="103349"/>
    <lineage>
        <taxon>Eukaryota</taxon>
        <taxon>Viridiplantae</taxon>
        <taxon>Streptophyta</taxon>
        <taxon>Embryophyta</taxon>
        <taxon>Tracheophyta</taxon>
        <taxon>Spermatophyta</taxon>
        <taxon>Magnoliopsida</taxon>
        <taxon>eudicotyledons</taxon>
        <taxon>Gunneridae</taxon>
        <taxon>Pentapetalae</taxon>
        <taxon>rosids</taxon>
        <taxon>Vitales</taxon>
        <taxon>Vitaceae</taxon>
        <taxon>Viteae</taxon>
        <taxon>Vitis</taxon>
    </lineage>
</organism>